<evidence type="ECO:0000313" key="2">
    <source>
        <dbReference type="Proteomes" id="UP000008936"/>
    </source>
</evidence>
<dbReference type="AlphaFoldDB" id="A0A0H2YNX9"/>
<dbReference type="Gene3D" id="3.40.50.300">
    <property type="entry name" value="P-loop containing nucleotide triphosphate hydrolases"/>
    <property type="match status" value="1"/>
</dbReference>
<evidence type="ECO:0000313" key="1">
    <source>
        <dbReference type="EMBL" id="ABG20269.1"/>
    </source>
</evidence>
<reference evidence="1 2" key="1">
    <citation type="journal article" date="2006" name="J. Bacteriol.">
        <title>Complete genome sequence of Yersinia pestis strains Antiqua and Nepal516: evidence of gene reduction in an emerging pathogen.</title>
        <authorList>
            <person name="Chain P.S."/>
            <person name="Hu P."/>
            <person name="Malfatti S.A."/>
            <person name="Radnedge L."/>
            <person name="Larimer F."/>
            <person name="Vergez L.M."/>
            <person name="Worsham P."/>
            <person name="Chu M.C."/>
            <person name="Andersen G.L."/>
        </authorList>
    </citation>
    <scope>NUCLEOTIDE SEQUENCE [LARGE SCALE GENOMIC DNA]</scope>
    <source>
        <strain evidence="1 2">Nepal516</strain>
    </source>
</reference>
<dbReference type="SUPFAM" id="SSF52540">
    <property type="entry name" value="P-loop containing nucleoside triphosphate hydrolases"/>
    <property type="match status" value="1"/>
</dbReference>
<dbReference type="EMBL" id="CP000305">
    <property type="protein sequence ID" value="ABG20269.1"/>
    <property type="molecule type" value="Genomic_DNA"/>
</dbReference>
<dbReference type="KEGG" id="ypn:YPN_3942"/>
<dbReference type="Proteomes" id="UP000008936">
    <property type="component" value="Chromosome"/>
</dbReference>
<organism evidence="1 2">
    <name type="scientific">Yersinia pestis bv. Antiqua (strain Nepal516)</name>
    <dbReference type="NCBI Taxonomy" id="377628"/>
    <lineage>
        <taxon>Bacteria</taxon>
        <taxon>Pseudomonadati</taxon>
        <taxon>Pseudomonadota</taxon>
        <taxon>Gammaproteobacteria</taxon>
        <taxon>Enterobacterales</taxon>
        <taxon>Yersiniaceae</taxon>
        <taxon>Yersinia</taxon>
    </lineage>
</organism>
<proteinExistence type="predicted"/>
<protein>
    <submittedName>
        <fullName evidence="1">Maltose regulon positive regulatory protein</fullName>
    </submittedName>
</protein>
<dbReference type="InterPro" id="IPR027417">
    <property type="entry name" value="P-loop_NTPase"/>
</dbReference>
<gene>
    <name evidence="1" type="ordered locus">YPN_3942</name>
</gene>
<accession>A0A0H2YNX9</accession>
<dbReference type="HOGENOM" id="CLU_065555_0_0_6"/>
<name>A0A0H2YNX9_YERPN</name>
<sequence length="278" mass="31228">MLIPSKLSRPVRLQNTVVRDRLLVKLSSAANYRLTLINCPAGYGKTTLIAQWAADQSNLGWYSLDESDNQSERFATYLIAAIQLATGGHCSKSEALSQKHQYANLSALFSQLFIELSNWDGPLYLVIDDYHLITNDAIHEAMRFFLRHQPENLTLIILSRTLPSLGIANLRVRDQLLELGMQQLAFNHHEAQQFFECRLSSPLEQGDSSRLCDEVEGWVTALQLIALSSRQPNSSAQKSAKRLAGLNASHLSDYLVDEVLCQRRMKSDPLISPPTAQY</sequence>